<dbReference type="RefSeq" id="WP_071037802.1">
    <property type="nucleotide sequence ID" value="NZ_CP017754.1"/>
</dbReference>
<keyword evidence="7 8" id="KW-0408">Iron</keyword>
<dbReference type="PANTHER" id="PTHR33751">
    <property type="entry name" value="CBB3-TYPE CYTOCHROME C OXIDASE SUBUNIT FIXP"/>
    <property type="match status" value="1"/>
</dbReference>
<keyword evidence="5" id="KW-0574">Periplasm</keyword>
<sequence>MNRIAQFLAIVALALPAATMTSLASAAEQAAQAPKADPAKGETLYTQGAPDRNVPACLSCHGANGNSGAAANPKLAGQHPEYIVKELQNFKAKTRNNAIMSAYAATLSDQEMRDVGAYLAKQGLKPATAKNKDTIEAGQKIYRGGIAAKAVPACAACHGPTGAGIPAQYPRIGGQWADYTEAQLVAFRQGTRTNNPVMTAIAARMSDAEIKAVADYVAGVR</sequence>
<feature type="signal peptide" evidence="9">
    <location>
        <begin position="1"/>
        <end position="26"/>
    </location>
</feature>
<keyword evidence="6" id="KW-0249">Electron transport</keyword>
<evidence type="ECO:0000256" key="3">
    <source>
        <dbReference type="ARBA" id="ARBA00022617"/>
    </source>
</evidence>
<dbReference type="PANTHER" id="PTHR33751:SF9">
    <property type="entry name" value="CYTOCHROME C4"/>
    <property type="match status" value="1"/>
</dbReference>
<dbReference type="InterPro" id="IPR009056">
    <property type="entry name" value="Cyt_c-like_dom"/>
</dbReference>
<keyword evidence="2" id="KW-0813">Transport</keyword>
<organism evidence="11 12">
    <name type="scientific">Cupriavidus malaysiensis</name>
    <dbReference type="NCBI Taxonomy" id="367825"/>
    <lineage>
        <taxon>Bacteria</taxon>
        <taxon>Pseudomonadati</taxon>
        <taxon>Pseudomonadota</taxon>
        <taxon>Betaproteobacteria</taxon>
        <taxon>Burkholderiales</taxon>
        <taxon>Burkholderiaceae</taxon>
        <taxon>Cupriavidus</taxon>
    </lineage>
</organism>
<dbReference type="InterPro" id="IPR024167">
    <property type="entry name" value="Cytochrome_c4-like"/>
</dbReference>
<accession>A0ABM6F8A6</accession>
<dbReference type="InterPro" id="IPR008168">
    <property type="entry name" value="Cyt_C_IC"/>
</dbReference>
<gene>
    <name evidence="11" type="ORF">BKK80_19555</name>
</gene>
<protein>
    <submittedName>
        <fullName evidence="11">Cytochrome c4</fullName>
    </submittedName>
</protein>
<evidence type="ECO:0000256" key="7">
    <source>
        <dbReference type="ARBA" id="ARBA00023004"/>
    </source>
</evidence>
<evidence type="ECO:0000256" key="8">
    <source>
        <dbReference type="PROSITE-ProRule" id="PRU00433"/>
    </source>
</evidence>
<reference evidence="11 12" key="1">
    <citation type="submission" date="2016-10" db="EMBL/GenBank/DDBJ databases">
        <title>Complete genome sequences of three Cupriavidus strains isolated from various Malaysian environments.</title>
        <authorList>
            <person name="Abdullah A.A.-A."/>
            <person name="Shafie N.A.H."/>
            <person name="Lau N.S."/>
        </authorList>
    </citation>
    <scope>NUCLEOTIDE SEQUENCE [LARGE SCALE GENOMIC DNA]</scope>
    <source>
        <strain evidence="11 12">USMAA1020</strain>
    </source>
</reference>
<feature type="chain" id="PRO_5047281487" evidence="9">
    <location>
        <begin position="27"/>
        <end position="221"/>
    </location>
</feature>
<keyword evidence="12" id="KW-1185">Reference proteome</keyword>
<comment type="subcellular location">
    <subcellularLocation>
        <location evidence="1">Periplasm</location>
    </subcellularLocation>
</comment>
<evidence type="ECO:0000259" key="10">
    <source>
        <dbReference type="PROSITE" id="PS51007"/>
    </source>
</evidence>
<dbReference type="PRINTS" id="PR00605">
    <property type="entry name" value="CYTCHROMECIC"/>
</dbReference>
<keyword evidence="9" id="KW-0732">Signal</keyword>
<dbReference type="EMBL" id="CP017754">
    <property type="protein sequence ID" value="AOZ07783.1"/>
    <property type="molecule type" value="Genomic_DNA"/>
</dbReference>
<evidence type="ECO:0000313" key="11">
    <source>
        <dbReference type="EMBL" id="AOZ07783.1"/>
    </source>
</evidence>
<name>A0ABM6F8A6_9BURK</name>
<dbReference type="PIRSF" id="PIRSF000005">
    <property type="entry name" value="Cytochrome_c4"/>
    <property type="match status" value="1"/>
</dbReference>
<dbReference type="Proteomes" id="UP000177515">
    <property type="component" value="Chromosome 1"/>
</dbReference>
<evidence type="ECO:0000256" key="5">
    <source>
        <dbReference type="ARBA" id="ARBA00022764"/>
    </source>
</evidence>
<dbReference type="Gene3D" id="1.10.760.10">
    <property type="entry name" value="Cytochrome c-like domain"/>
    <property type="match status" value="2"/>
</dbReference>
<proteinExistence type="predicted"/>
<evidence type="ECO:0000313" key="12">
    <source>
        <dbReference type="Proteomes" id="UP000177515"/>
    </source>
</evidence>
<dbReference type="InterPro" id="IPR036909">
    <property type="entry name" value="Cyt_c-like_dom_sf"/>
</dbReference>
<evidence type="ECO:0000256" key="4">
    <source>
        <dbReference type="ARBA" id="ARBA00022723"/>
    </source>
</evidence>
<dbReference type="SUPFAM" id="SSF46626">
    <property type="entry name" value="Cytochrome c"/>
    <property type="match status" value="2"/>
</dbReference>
<feature type="domain" description="Cytochrome c" evidence="10">
    <location>
        <begin position="36"/>
        <end position="123"/>
    </location>
</feature>
<keyword evidence="3 8" id="KW-0349">Heme</keyword>
<feature type="domain" description="Cytochrome c" evidence="10">
    <location>
        <begin position="133"/>
        <end position="221"/>
    </location>
</feature>
<keyword evidence="4 8" id="KW-0479">Metal-binding</keyword>
<evidence type="ECO:0000256" key="9">
    <source>
        <dbReference type="SAM" id="SignalP"/>
    </source>
</evidence>
<evidence type="ECO:0000256" key="6">
    <source>
        <dbReference type="ARBA" id="ARBA00022982"/>
    </source>
</evidence>
<dbReference type="InterPro" id="IPR050597">
    <property type="entry name" value="Cytochrome_c_Oxidase_Subunit"/>
</dbReference>
<evidence type="ECO:0000256" key="1">
    <source>
        <dbReference type="ARBA" id="ARBA00004418"/>
    </source>
</evidence>
<dbReference type="Pfam" id="PF00034">
    <property type="entry name" value="Cytochrom_C"/>
    <property type="match status" value="2"/>
</dbReference>
<dbReference type="PROSITE" id="PS51007">
    <property type="entry name" value="CYTC"/>
    <property type="match status" value="2"/>
</dbReference>
<evidence type="ECO:0000256" key="2">
    <source>
        <dbReference type="ARBA" id="ARBA00022448"/>
    </source>
</evidence>